<dbReference type="SUPFAM" id="SSF100920">
    <property type="entry name" value="Heat shock protein 70kD (HSP70), peptide-binding domain"/>
    <property type="match status" value="1"/>
</dbReference>
<sequence>MEAWQKKIIVSNLDKLISATNCTVTFLTKFQAIGVLHEDDLEVLVDRSTNIPSYVTIQPDGSKIVGLPAKKLSYRNPENTVYDIKRIIGRQITDPILNENTKHWPFKIIEQVGVPKIQIHEKLYHPEEILSFLLMEIKNVAESFLRRKPGSIKKAVITVPAYFTDGQRQATIDACELAGLQVLTITNEYVAAAITYSHKKIYKKVKNGLLLDLGGGTFEAAVLQIDAEKINVLGVDGDSCLGDLFERVIMILKQTLKIARLESEQIDDIMLLGGSSRIPKVREILGNYFKKRCINDSIIPDQAVAYGAAVYAAMLLGNAHDNFKLPKINNVCTMSVGTKSMTNEYFIIVHKNAIIPFKVTREYIMDNKTELQLKIYEVDKENPSKTSLLGNFTISGIPPAPTNEETIEVTMLINEMGIFHMEATLKGNKNRASKPLRVLQQKNRMSKEEIRRILQKHGVKQENQ</sequence>
<evidence type="ECO:0000256" key="2">
    <source>
        <dbReference type="ARBA" id="ARBA00022741"/>
    </source>
</evidence>
<keyword evidence="2" id="KW-0547">Nucleotide-binding</keyword>
<protein>
    <submittedName>
        <fullName evidence="4">Putative heat shock 70 kDa protein 7</fullName>
    </submittedName>
</protein>
<dbReference type="SUPFAM" id="SSF53067">
    <property type="entry name" value="Actin-like ATPase domain"/>
    <property type="match status" value="2"/>
</dbReference>
<dbReference type="OrthoDB" id="2401965at2759"/>
<dbReference type="Gene3D" id="2.60.34.10">
    <property type="entry name" value="Substrate Binding Domain Of DNAk, Chain A, domain 1"/>
    <property type="match status" value="1"/>
</dbReference>
<organism evidence="4 5">
    <name type="scientific">Orchesella cincta</name>
    <name type="common">Springtail</name>
    <name type="synonym">Podura cincta</name>
    <dbReference type="NCBI Taxonomy" id="48709"/>
    <lineage>
        <taxon>Eukaryota</taxon>
        <taxon>Metazoa</taxon>
        <taxon>Ecdysozoa</taxon>
        <taxon>Arthropoda</taxon>
        <taxon>Hexapoda</taxon>
        <taxon>Collembola</taxon>
        <taxon>Entomobryomorpha</taxon>
        <taxon>Entomobryoidea</taxon>
        <taxon>Orchesellidae</taxon>
        <taxon>Orchesellinae</taxon>
        <taxon>Orchesella</taxon>
    </lineage>
</organism>
<keyword evidence="5" id="KW-1185">Reference proteome</keyword>
<gene>
    <name evidence="4" type="ORF">Ocin01_04433</name>
</gene>
<comment type="caution">
    <text evidence="4">The sequence shown here is derived from an EMBL/GenBank/DDBJ whole genome shotgun (WGS) entry which is preliminary data.</text>
</comment>
<dbReference type="AlphaFoldDB" id="A0A1D2NAI2"/>
<dbReference type="FunFam" id="3.30.30.30:FF:000001">
    <property type="entry name" value="heat shock 70 kDa protein-like"/>
    <property type="match status" value="1"/>
</dbReference>
<dbReference type="GO" id="GO:0140662">
    <property type="term" value="F:ATP-dependent protein folding chaperone"/>
    <property type="evidence" value="ECO:0007669"/>
    <property type="project" value="InterPro"/>
</dbReference>
<dbReference type="STRING" id="48709.A0A1D2NAI2"/>
<dbReference type="InterPro" id="IPR043129">
    <property type="entry name" value="ATPase_NBD"/>
</dbReference>
<keyword evidence="3" id="KW-0067">ATP-binding</keyword>
<dbReference type="InterPro" id="IPR013126">
    <property type="entry name" value="Hsp_70_fam"/>
</dbReference>
<dbReference type="PRINTS" id="PR00301">
    <property type="entry name" value="HEATSHOCK70"/>
</dbReference>
<keyword evidence="4" id="KW-0346">Stress response</keyword>
<proteinExistence type="inferred from homology"/>
<dbReference type="Pfam" id="PF00012">
    <property type="entry name" value="HSP70"/>
    <property type="match status" value="2"/>
</dbReference>
<evidence type="ECO:0000256" key="1">
    <source>
        <dbReference type="ARBA" id="ARBA00007381"/>
    </source>
</evidence>
<name>A0A1D2NAI2_ORCCI</name>
<dbReference type="PANTHER" id="PTHR19375">
    <property type="entry name" value="HEAT SHOCK PROTEIN 70KDA"/>
    <property type="match status" value="1"/>
</dbReference>
<dbReference type="GO" id="GO:0006950">
    <property type="term" value="P:response to stress"/>
    <property type="evidence" value="ECO:0007669"/>
    <property type="project" value="UniProtKB-ARBA"/>
</dbReference>
<dbReference type="EMBL" id="LJIJ01000118">
    <property type="protein sequence ID" value="ODN02259.1"/>
    <property type="molecule type" value="Genomic_DNA"/>
</dbReference>
<dbReference type="Gene3D" id="3.30.30.30">
    <property type="match status" value="1"/>
</dbReference>
<reference evidence="4 5" key="1">
    <citation type="journal article" date="2016" name="Genome Biol. Evol.">
        <title>Gene Family Evolution Reflects Adaptation to Soil Environmental Stressors in the Genome of the Collembolan Orchesella cincta.</title>
        <authorList>
            <person name="Faddeeva-Vakhrusheva A."/>
            <person name="Derks M.F."/>
            <person name="Anvar S.Y."/>
            <person name="Agamennone V."/>
            <person name="Suring W."/>
            <person name="Smit S."/>
            <person name="van Straalen N.M."/>
            <person name="Roelofs D."/>
        </authorList>
    </citation>
    <scope>NUCLEOTIDE SEQUENCE [LARGE SCALE GENOMIC DNA]</scope>
    <source>
        <tissue evidence="4">Mixed pool</tissue>
    </source>
</reference>
<dbReference type="GO" id="GO:0005524">
    <property type="term" value="F:ATP binding"/>
    <property type="evidence" value="ECO:0007669"/>
    <property type="project" value="UniProtKB-KW"/>
</dbReference>
<dbReference type="PROSITE" id="PS01036">
    <property type="entry name" value="HSP70_3"/>
    <property type="match status" value="1"/>
</dbReference>
<accession>A0A1D2NAI2</accession>
<dbReference type="Gene3D" id="3.30.420.40">
    <property type="match status" value="4"/>
</dbReference>
<dbReference type="InterPro" id="IPR029047">
    <property type="entry name" value="HSP70_peptide-bd_sf"/>
</dbReference>
<evidence type="ECO:0000313" key="5">
    <source>
        <dbReference type="Proteomes" id="UP000094527"/>
    </source>
</evidence>
<evidence type="ECO:0000313" key="4">
    <source>
        <dbReference type="EMBL" id="ODN02259.1"/>
    </source>
</evidence>
<dbReference type="Proteomes" id="UP000094527">
    <property type="component" value="Unassembled WGS sequence"/>
</dbReference>
<comment type="similarity">
    <text evidence="1">Belongs to the heat shock protein 70 family.</text>
</comment>
<evidence type="ECO:0000256" key="3">
    <source>
        <dbReference type="ARBA" id="ARBA00022840"/>
    </source>
</evidence>
<dbReference type="InterPro" id="IPR018181">
    <property type="entry name" value="Heat_shock_70_CS"/>
</dbReference>